<dbReference type="NCBIfam" id="TIGR01640">
    <property type="entry name" value="F_box_assoc_1"/>
    <property type="match status" value="1"/>
</dbReference>
<dbReference type="InterPro" id="IPR013187">
    <property type="entry name" value="F-box-assoc_dom_typ3"/>
</dbReference>
<dbReference type="SUPFAM" id="SSF81383">
    <property type="entry name" value="F-box domain"/>
    <property type="match status" value="1"/>
</dbReference>
<dbReference type="Proteomes" id="UP000541444">
    <property type="component" value="Unassembled WGS sequence"/>
</dbReference>
<dbReference type="PANTHER" id="PTHR31672:SF10">
    <property type="entry name" value="F-BOX DOMAIN-CONTAINING PROTEIN"/>
    <property type="match status" value="1"/>
</dbReference>
<dbReference type="OrthoDB" id="5314306at2759"/>
<evidence type="ECO:0000313" key="3">
    <source>
        <dbReference type="Proteomes" id="UP000541444"/>
    </source>
</evidence>
<protein>
    <recommendedName>
        <fullName evidence="1">F-box domain-containing protein</fullName>
    </recommendedName>
</protein>
<reference evidence="2 3" key="1">
    <citation type="journal article" date="2020" name="IScience">
        <title>Genome Sequencing of the Endangered Kingdonia uniflora (Circaeasteraceae, Ranunculales) Reveals Potential Mechanisms of Evolutionary Specialization.</title>
        <authorList>
            <person name="Sun Y."/>
            <person name="Deng T."/>
            <person name="Zhang A."/>
            <person name="Moore M.J."/>
            <person name="Landis J.B."/>
            <person name="Lin N."/>
            <person name="Zhang H."/>
            <person name="Zhang X."/>
            <person name="Huang J."/>
            <person name="Zhang X."/>
            <person name="Sun H."/>
            <person name="Wang H."/>
        </authorList>
    </citation>
    <scope>NUCLEOTIDE SEQUENCE [LARGE SCALE GENOMIC DNA]</scope>
    <source>
        <strain evidence="2">TB1705</strain>
        <tissue evidence="2">Leaf</tissue>
    </source>
</reference>
<dbReference type="InterPro" id="IPR001810">
    <property type="entry name" value="F-box_dom"/>
</dbReference>
<keyword evidence="3" id="KW-1185">Reference proteome</keyword>
<dbReference type="PANTHER" id="PTHR31672">
    <property type="entry name" value="BNACNNG10540D PROTEIN"/>
    <property type="match status" value="1"/>
</dbReference>
<dbReference type="Pfam" id="PF08268">
    <property type="entry name" value="FBA_3"/>
    <property type="match status" value="1"/>
</dbReference>
<dbReference type="InterPro" id="IPR050796">
    <property type="entry name" value="SCF_F-box_component"/>
</dbReference>
<evidence type="ECO:0000313" key="2">
    <source>
        <dbReference type="EMBL" id="KAF6147893.1"/>
    </source>
</evidence>
<dbReference type="SMART" id="SM00256">
    <property type="entry name" value="FBOX"/>
    <property type="match status" value="1"/>
</dbReference>
<comment type="caution">
    <text evidence="2">The sequence shown here is derived from an EMBL/GenBank/DDBJ whole genome shotgun (WGS) entry which is preliminary data.</text>
</comment>
<dbReference type="EMBL" id="JACGCM010001872">
    <property type="protein sequence ID" value="KAF6147893.1"/>
    <property type="molecule type" value="Genomic_DNA"/>
</dbReference>
<dbReference type="Pfam" id="PF00646">
    <property type="entry name" value="F-box"/>
    <property type="match status" value="1"/>
</dbReference>
<feature type="domain" description="F-box" evidence="1">
    <location>
        <begin position="7"/>
        <end position="47"/>
    </location>
</feature>
<dbReference type="InterPro" id="IPR036047">
    <property type="entry name" value="F-box-like_dom_sf"/>
</dbReference>
<dbReference type="Gene3D" id="1.20.1280.50">
    <property type="match status" value="1"/>
</dbReference>
<name>A0A7J7LZ56_9MAGN</name>
<dbReference type="InterPro" id="IPR017451">
    <property type="entry name" value="F-box-assoc_interact_dom"/>
</dbReference>
<dbReference type="AlphaFoldDB" id="A0A7J7LZ56"/>
<accession>A0A7J7LZ56</accession>
<proteinExistence type="predicted"/>
<evidence type="ECO:0000259" key="1">
    <source>
        <dbReference type="SMART" id="SM00256"/>
    </source>
</evidence>
<gene>
    <name evidence="2" type="ORF">GIB67_014473</name>
</gene>
<organism evidence="2 3">
    <name type="scientific">Kingdonia uniflora</name>
    <dbReference type="NCBI Taxonomy" id="39325"/>
    <lineage>
        <taxon>Eukaryota</taxon>
        <taxon>Viridiplantae</taxon>
        <taxon>Streptophyta</taxon>
        <taxon>Embryophyta</taxon>
        <taxon>Tracheophyta</taxon>
        <taxon>Spermatophyta</taxon>
        <taxon>Magnoliopsida</taxon>
        <taxon>Ranunculales</taxon>
        <taxon>Circaeasteraceae</taxon>
        <taxon>Kingdonia</taxon>
    </lineage>
</organism>
<sequence>MSTIRSLEDGVMMDILSRLSAKCLMRCKCVCKPLQTLITSPCFLKLHLQIANDTASENIVLEYDKNTSIKYYYSLDIDACNEVRNLELPEPGVVVVGSCNGLLCLSDSKTSASLWNPTTKEYVKLLNAPSLCRQQLHLKMVFGFGFINTTKEYKVLRCVYSKLRISEVNVYTVGTGSWKTVDVILLHEAQDIWKELSMFRDVMSSRVEIWSMKDYGVKESWTKFFSIAHPGVLDPYDCVIKPLAIRKNGDVLVLMNHKYLFSYCRTRNGIVEYHNVHGIPDWFSKRYSHMEALTSMMPHP</sequence>